<evidence type="ECO:0000313" key="2">
    <source>
        <dbReference type="Proteomes" id="UP000184314"/>
    </source>
</evidence>
<dbReference type="EMBL" id="FQZX01000002">
    <property type="protein sequence ID" value="SHK12629.1"/>
    <property type="molecule type" value="Genomic_DNA"/>
</dbReference>
<dbReference type="STRING" id="228958.SAMN04488007_2093"/>
<dbReference type="Proteomes" id="UP000184314">
    <property type="component" value="Unassembled WGS sequence"/>
</dbReference>
<organism evidence="1 2">
    <name type="scientific">Maribacter aquivivus</name>
    <dbReference type="NCBI Taxonomy" id="228958"/>
    <lineage>
        <taxon>Bacteria</taxon>
        <taxon>Pseudomonadati</taxon>
        <taxon>Bacteroidota</taxon>
        <taxon>Flavobacteriia</taxon>
        <taxon>Flavobacteriales</taxon>
        <taxon>Flavobacteriaceae</taxon>
        <taxon>Maribacter</taxon>
    </lineage>
</organism>
<dbReference type="RefSeq" id="WP_073243909.1">
    <property type="nucleotide sequence ID" value="NZ_FQZX01000002.1"/>
</dbReference>
<proteinExistence type="predicted"/>
<sequence length="226" mass="26368">MDTSKTLKRLLKQLYIPLLFFIPKSIIPLSELSEFRNIKTEDFFNTIVFLSENNSTEKVLAIKDCIPLLEKASILNYNTIMLIDKKNNTSPLQFSTLLESYSLHLRFYTFISKWMNENVTFHCDANKKIKGYFQLQADCFQYHKVQIENKFSIQIIPNLNSAEVLTYIKNDNVQLLKNVFKHQEKLDAIEASPIPKSLKKVRSQKPVLISDEESMKFLLETVFNSN</sequence>
<keyword evidence="2" id="KW-1185">Reference proteome</keyword>
<accession>A0A1M6PXG0</accession>
<evidence type="ECO:0000313" key="1">
    <source>
        <dbReference type="EMBL" id="SHK12629.1"/>
    </source>
</evidence>
<dbReference type="OrthoDB" id="1175380at2"/>
<gene>
    <name evidence="1" type="ORF">SAMN04488007_2093</name>
</gene>
<protein>
    <submittedName>
        <fullName evidence="1">Uncharacterized protein</fullName>
    </submittedName>
</protein>
<reference evidence="2" key="1">
    <citation type="submission" date="2016-11" db="EMBL/GenBank/DDBJ databases">
        <authorList>
            <person name="Varghese N."/>
            <person name="Submissions S."/>
        </authorList>
    </citation>
    <scope>NUCLEOTIDE SEQUENCE [LARGE SCALE GENOMIC DNA]</scope>
    <source>
        <strain evidence="2">DSM 16478</strain>
    </source>
</reference>
<name>A0A1M6PXG0_9FLAO</name>
<dbReference type="AlphaFoldDB" id="A0A1M6PXG0"/>